<protein>
    <recommendedName>
        <fullName evidence="8">Glucose-methanol-choline oxidoreductase N-terminal domain-containing protein</fullName>
    </recommendedName>
</protein>
<feature type="compositionally biased region" description="Low complexity" evidence="3">
    <location>
        <begin position="147"/>
        <end position="158"/>
    </location>
</feature>
<dbReference type="Pfam" id="PF00890">
    <property type="entry name" value="FAD_binding_2"/>
    <property type="match status" value="1"/>
</dbReference>
<evidence type="ECO:0008006" key="8">
    <source>
        <dbReference type="Google" id="ProtNLM"/>
    </source>
</evidence>
<keyword evidence="2" id="KW-0560">Oxidoreductase</keyword>
<feature type="domain" description="FAD-dependent oxidoreductase 2 FAD-binding" evidence="4">
    <location>
        <begin position="168"/>
        <end position="212"/>
    </location>
</feature>
<dbReference type="PANTHER" id="PTHR47190:SF4">
    <property type="entry name" value="DEHYDROGENASE, PUTATIVE-RELATED"/>
    <property type="match status" value="1"/>
</dbReference>
<keyword evidence="1" id="KW-0285">Flavoprotein</keyword>
<dbReference type="Proteomes" id="UP000616885">
    <property type="component" value="Unassembled WGS sequence"/>
</dbReference>
<evidence type="ECO:0000259" key="4">
    <source>
        <dbReference type="Pfam" id="PF00890"/>
    </source>
</evidence>
<evidence type="ECO:0000313" key="6">
    <source>
        <dbReference type="EMBL" id="KAF9742640.1"/>
    </source>
</evidence>
<dbReference type="PANTHER" id="PTHR47190">
    <property type="entry name" value="DEHYDROGENASE, PUTATIVE-RELATED"/>
    <property type="match status" value="1"/>
</dbReference>
<evidence type="ECO:0000256" key="2">
    <source>
        <dbReference type="ARBA" id="ARBA00023002"/>
    </source>
</evidence>
<gene>
    <name evidence="6" type="ORF">IM811_009293</name>
</gene>
<feature type="domain" description="Cellobiose dehydrogenase-like cytochrome" evidence="5">
    <location>
        <begin position="68"/>
        <end position="129"/>
    </location>
</feature>
<dbReference type="Pfam" id="PF16010">
    <property type="entry name" value="CDH-cyt"/>
    <property type="match status" value="1"/>
</dbReference>
<dbReference type="AlphaFoldDB" id="A0A8H7K1V9"/>
<accession>A0A8H7K1V9</accession>
<dbReference type="Gene3D" id="3.50.50.60">
    <property type="entry name" value="FAD/NAD(P)-binding domain"/>
    <property type="match status" value="1"/>
</dbReference>
<dbReference type="InterPro" id="IPR015920">
    <property type="entry name" value="Cellobiose_DH-like_cyt"/>
</dbReference>
<proteinExistence type="predicted"/>
<dbReference type="InterPro" id="IPR003953">
    <property type="entry name" value="FAD-dep_OxRdtase_2_FAD-bd"/>
</dbReference>
<evidence type="ECO:0000256" key="3">
    <source>
        <dbReference type="SAM" id="MobiDB-lite"/>
    </source>
</evidence>
<name>A0A8H7K1V9_BIOOC</name>
<reference evidence="6" key="1">
    <citation type="submission" date="2020-10" db="EMBL/GenBank/DDBJ databases">
        <title>High-Quality Genome Resource of Clonostachys rosea strain S41 by Oxford Nanopore Long-Read Sequencing.</title>
        <authorList>
            <person name="Wang H."/>
        </authorList>
    </citation>
    <scope>NUCLEOTIDE SEQUENCE</scope>
    <source>
        <strain evidence="6">S41</strain>
    </source>
</reference>
<dbReference type="Gene3D" id="2.60.40.1210">
    <property type="entry name" value="Cellobiose dehydrogenase, cytochrome domain"/>
    <property type="match status" value="1"/>
</dbReference>
<evidence type="ECO:0000259" key="5">
    <source>
        <dbReference type="Pfam" id="PF16010"/>
    </source>
</evidence>
<comment type="caution">
    <text evidence="6">The sequence shown here is derived from an EMBL/GenBank/DDBJ whole genome shotgun (WGS) entry which is preliminary data.</text>
</comment>
<feature type="region of interest" description="Disordered" evidence="3">
    <location>
        <begin position="135"/>
        <end position="158"/>
    </location>
</feature>
<evidence type="ECO:0000313" key="7">
    <source>
        <dbReference type="Proteomes" id="UP000616885"/>
    </source>
</evidence>
<dbReference type="InterPro" id="IPR053208">
    <property type="entry name" value="GMC_Oxidoreductase_CD"/>
</dbReference>
<dbReference type="SUPFAM" id="SSF49344">
    <property type="entry name" value="CBD9-like"/>
    <property type="match status" value="1"/>
</dbReference>
<dbReference type="SUPFAM" id="SSF51905">
    <property type="entry name" value="FAD/NAD(P)-binding domain"/>
    <property type="match status" value="1"/>
</dbReference>
<dbReference type="EMBL" id="JADCTT010000020">
    <property type="protein sequence ID" value="KAF9742640.1"/>
    <property type="molecule type" value="Genomic_DNA"/>
</dbReference>
<evidence type="ECO:0000256" key="1">
    <source>
        <dbReference type="ARBA" id="ARBA00022630"/>
    </source>
</evidence>
<dbReference type="InterPro" id="IPR036188">
    <property type="entry name" value="FAD/NAD-bd_sf"/>
</dbReference>
<organism evidence="6 7">
    <name type="scientific">Bionectria ochroleuca</name>
    <name type="common">Gliocladium roseum</name>
    <dbReference type="NCBI Taxonomy" id="29856"/>
    <lineage>
        <taxon>Eukaryota</taxon>
        <taxon>Fungi</taxon>
        <taxon>Dikarya</taxon>
        <taxon>Ascomycota</taxon>
        <taxon>Pezizomycotina</taxon>
        <taxon>Sordariomycetes</taxon>
        <taxon>Hypocreomycetidae</taxon>
        <taxon>Hypocreales</taxon>
        <taxon>Bionectriaceae</taxon>
        <taxon>Clonostachys</taxon>
    </lineage>
</organism>
<sequence length="228" mass="23867">MGLCVAARWHVEESAVCCLGRRGGHSDLVPNGWFICQPRRLHRKYCQRIANCQRNFRQQHSPVVHLPLCENCVNSTVTNLANETPILGWAISAENPTTVTDSASALNYHAAGFGQYGLNIAAAKSSKYATWASWASSGTTPTPPGTTPGTPGGNSTLPTPITSNVTYDTIVVGGGPAGIIAAERIAESGASVLLIERGPANTVALGSSLGLPWNSSLTPTIFPVSEAA</sequence>